<evidence type="ECO:0000313" key="2">
    <source>
        <dbReference type="EMBL" id="MST72680.1"/>
    </source>
</evidence>
<name>A0A6N7XAV6_9ACTN</name>
<dbReference type="EMBL" id="VUNC01000004">
    <property type="protein sequence ID" value="MST72680.1"/>
    <property type="molecule type" value="Genomic_DNA"/>
</dbReference>
<dbReference type="AlphaFoldDB" id="A0A6N7XAV6"/>
<keyword evidence="1" id="KW-1133">Transmembrane helix</keyword>
<evidence type="ECO:0000256" key="1">
    <source>
        <dbReference type="SAM" id="Phobius"/>
    </source>
</evidence>
<accession>A0A6N7XAV6</accession>
<gene>
    <name evidence="2" type="ORF">FYJ68_06125</name>
</gene>
<organism evidence="2 3">
    <name type="scientific">Olsenella porci</name>
    <dbReference type="NCBI Taxonomy" id="2652279"/>
    <lineage>
        <taxon>Bacteria</taxon>
        <taxon>Bacillati</taxon>
        <taxon>Actinomycetota</taxon>
        <taxon>Coriobacteriia</taxon>
        <taxon>Coriobacteriales</taxon>
        <taxon>Atopobiaceae</taxon>
        <taxon>Olsenella</taxon>
    </lineage>
</organism>
<sequence length="146" mass="14930">MTVEMAVLMPVTIVVALVAYNLVRFVGACALFDRAAADCVIAHGVSPSEGGGDGPDVESVRAALEGALPSESCEVSVEAEGSGSAASPSGAVTFPLSPSLTTFTCTLRYRPWPSSFVLAGVGFSPPLALVHERSVVVDCHRPGVVV</sequence>
<keyword evidence="3" id="KW-1185">Reference proteome</keyword>
<protein>
    <recommendedName>
        <fullName evidence="4">Pilus assembly protein</fullName>
    </recommendedName>
</protein>
<evidence type="ECO:0008006" key="4">
    <source>
        <dbReference type="Google" id="ProtNLM"/>
    </source>
</evidence>
<dbReference type="Proteomes" id="UP000469325">
    <property type="component" value="Unassembled WGS sequence"/>
</dbReference>
<comment type="caution">
    <text evidence="2">The sequence shown here is derived from an EMBL/GenBank/DDBJ whole genome shotgun (WGS) entry which is preliminary data.</text>
</comment>
<proteinExistence type="predicted"/>
<evidence type="ECO:0000313" key="3">
    <source>
        <dbReference type="Proteomes" id="UP000469325"/>
    </source>
</evidence>
<keyword evidence="1" id="KW-0812">Transmembrane</keyword>
<reference evidence="2 3" key="1">
    <citation type="submission" date="2019-08" db="EMBL/GenBank/DDBJ databases">
        <title>In-depth cultivation of the pig gut microbiome towards novel bacterial diversity and tailored functional studies.</title>
        <authorList>
            <person name="Wylensek D."/>
            <person name="Hitch T.C.A."/>
            <person name="Clavel T."/>
        </authorList>
    </citation>
    <scope>NUCLEOTIDE SEQUENCE [LARGE SCALE GENOMIC DNA]</scope>
    <source>
        <strain evidence="2 3">CA-Schmier-601-WT-1</strain>
    </source>
</reference>
<feature type="transmembrane region" description="Helical" evidence="1">
    <location>
        <begin position="6"/>
        <end position="23"/>
    </location>
</feature>
<keyword evidence="1" id="KW-0472">Membrane</keyword>